<proteinExistence type="predicted"/>
<evidence type="ECO:0000313" key="1">
    <source>
        <dbReference type="EMBL" id="QUF07082.1"/>
    </source>
</evidence>
<dbReference type="InterPro" id="IPR036249">
    <property type="entry name" value="Thioredoxin-like_sf"/>
</dbReference>
<sequence>MRDYVTVCRGCCCGTVKKHPDFDHEHQLARLRELAAGSGGRLSVRTADCLDACESSNVLVVKPRGQQPVWLGFALDDGVVDDVASWLEEGGPLPERLALNRVSPPKPVKKSKRK</sequence>
<dbReference type="SUPFAM" id="SSF52833">
    <property type="entry name" value="Thioredoxin-like"/>
    <property type="match status" value="1"/>
</dbReference>
<reference evidence="1" key="1">
    <citation type="submission" date="2021-04" db="EMBL/GenBank/DDBJ databases">
        <title>Genomic sequence of Actinosynnema pretiosum subsp. pretiosum ATCC 31280 (C-14919).</title>
        <authorList>
            <person name="Bai L."/>
            <person name="Wang X."/>
            <person name="Xiao Y."/>
        </authorList>
    </citation>
    <scope>NUCLEOTIDE SEQUENCE</scope>
    <source>
        <strain evidence="1">ATCC 31280</strain>
    </source>
</reference>
<organism evidence="1 2">
    <name type="scientific">Actinosynnema pretiosum subsp. pretiosum</name>
    <dbReference type="NCBI Taxonomy" id="103721"/>
    <lineage>
        <taxon>Bacteria</taxon>
        <taxon>Bacillati</taxon>
        <taxon>Actinomycetota</taxon>
        <taxon>Actinomycetes</taxon>
        <taxon>Pseudonocardiales</taxon>
        <taxon>Pseudonocardiaceae</taxon>
        <taxon>Actinosynnema</taxon>
    </lineage>
</organism>
<accession>A0AA45R6I7</accession>
<dbReference type="Proteomes" id="UP000677152">
    <property type="component" value="Chromosome"/>
</dbReference>
<gene>
    <name evidence="1" type="ORF">KCV87_14175</name>
</gene>
<name>A0AA45R6I7_9PSEU</name>
<evidence type="ECO:0000313" key="2">
    <source>
        <dbReference type="Proteomes" id="UP000677152"/>
    </source>
</evidence>
<dbReference type="EMBL" id="CP073249">
    <property type="protein sequence ID" value="QUF07082.1"/>
    <property type="molecule type" value="Genomic_DNA"/>
</dbReference>
<dbReference type="AlphaFoldDB" id="A0AA45R6I7"/>
<protein>
    <submittedName>
        <fullName evidence="1">(2Fe-2S) ferredoxin domain-containing protein</fullName>
    </submittedName>
</protein>